<accession>A0AAN8EVF2</accession>
<evidence type="ECO:0000313" key="1">
    <source>
        <dbReference type="EMBL" id="KAK5969006.1"/>
    </source>
</evidence>
<feature type="non-terminal residue" evidence="1">
    <location>
        <position position="49"/>
    </location>
</feature>
<proteinExistence type="predicted"/>
<dbReference type="AlphaFoldDB" id="A0AAN8EVF2"/>
<dbReference type="EMBL" id="WIXE01020717">
    <property type="protein sequence ID" value="KAK5969006.1"/>
    <property type="molecule type" value="Genomic_DNA"/>
</dbReference>
<organism evidence="1 2">
    <name type="scientific">Trichostrongylus colubriformis</name>
    <name type="common">Black scour worm</name>
    <dbReference type="NCBI Taxonomy" id="6319"/>
    <lineage>
        <taxon>Eukaryota</taxon>
        <taxon>Metazoa</taxon>
        <taxon>Ecdysozoa</taxon>
        <taxon>Nematoda</taxon>
        <taxon>Chromadorea</taxon>
        <taxon>Rhabditida</taxon>
        <taxon>Rhabditina</taxon>
        <taxon>Rhabditomorpha</taxon>
        <taxon>Strongyloidea</taxon>
        <taxon>Trichostrongylidae</taxon>
        <taxon>Trichostrongylus</taxon>
    </lineage>
</organism>
<comment type="caution">
    <text evidence="1">The sequence shown here is derived from an EMBL/GenBank/DDBJ whole genome shotgun (WGS) entry which is preliminary data.</text>
</comment>
<evidence type="ECO:0000313" key="2">
    <source>
        <dbReference type="Proteomes" id="UP001331761"/>
    </source>
</evidence>
<gene>
    <name evidence="1" type="ORF">GCK32_022305</name>
</gene>
<name>A0AAN8EVF2_TRICO</name>
<protein>
    <submittedName>
        <fullName evidence="1">Uncharacterized protein</fullName>
    </submittedName>
</protein>
<reference evidence="1 2" key="1">
    <citation type="submission" date="2019-10" db="EMBL/GenBank/DDBJ databases">
        <title>Assembly and Annotation for the nematode Trichostrongylus colubriformis.</title>
        <authorList>
            <person name="Martin J."/>
        </authorList>
    </citation>
    <scope>NUCLEOTIDE SEQUENCE [LARGE SCALE GENOMIC DNA]</scope>
    <source>
        <strain evidence="1">G859</strain>
        <tissue evidence="1">Whole worm</tissue>
    </source>
</reference>
<keyword evidence="2" id="KW-1185">Reference proteome</keyword>
<sequence length="49" mass="5078">MVISATVPAYTVLLALIATAATCGDIIAYASQTTFDITSKLFIISAVNL</sequence>
<dbReference type="Proteomes" id="UP001331761">
    <property type="component" value="Unassembled WGS sequence"/>
</dbReference>